<accession>G8M1F1</accession>
<dbReference type="RefSeq" id="WP_014255730.1">
    <property type="nucleotide sequence ID" value="NC_016627.1"/>
</dbReference>
<feature type="domain" description="Copper amine oxidase-like N-terminal" evidence="2">
    <location>
        <begin position="38"/>
        <end position="151"/>
    </location>
</feature>
<dbReference type="Proteomes" id="UP000005435">
    <property type="component" value="Chromosome"/>
</dbReference>
<dbReference type="InterPro" id="IPR012854">
    <property type="entry name" value="Cu_amine_oxidase-like_N"/>
</dbReference>
<dbReference type="KEGG" id="ccl:Clocl_2598"/>
<evidence type="ECO:0000256" key="1">
    <source>
        <dbReference type="SAM" id="SignalP"/>
    </source>
</evidence>
<evidence type="ECO:0000313" key="3">
    <source>
        <dbReference type="EMBL" id="AEV69166.1"/>
    </source>
</evidence>
<dbReference type="eggNOG" id="COG1555">
    <property type="taxonomic scope" value="Bacteria"/>
</dbReference>
<dbReference type="InterPro" id="IPR036582">
    <property type="entry name" value="Mao_N_sf"/>
</dbReference>
<keyword evidence="4" id="KW-1185">Reference proteome</keyword>
<evidence type="ECO:0000313" key="4">
    <source>
        <dbReference type="Proteomes" id="UP000005435"/>
    </source>
</evidence>
<dbReference type="Pfam" id="PF07833">
    <property type="entry name" value="Cu_amine_oxidN1"/>
    <property type="match status" value="1"/>
</dbReference>
<organism evidence="3 4">
    <name type="scientific">Acetivibrio clariflavus (strain DSM 19732 / NBRC 101661 / EBR45)</name>
    <name type="common">Clostridium clariflavum</name>
    <dbReference type="NCBI Taxonomy" id="720554"/>
    <lineage>
        <taxon>Bacteria</taxon>
        <taxon>Bacillati</taxon>
        <taxon>Bacillota</taxon>
        <taxon>Clostridia</taxon>
        <taxon>Eubacteriales</taxon>
        <taxon>Oscillospiraceae</taxon>
        <taxon>Acetivibrio</taxon>
    </lineage>
</organism>
<reference evidence="4" key="1">
    <citation type="submission" date="2011-12" db="EMBL/GenBank/DDBJ databases">
        <title>Complete sequence of Clostridium clariflavum DSM 19732.</title>
        <authorList>
            <consortium name="US DOE Joint Genome Institute"/>
            <person name="Lucas S."/>
            <person name="Han J."/>
            <person name="Lapidus A."/>
            <person name="Cheng J.-F."/>
            <person name="Goodwin L."/>
            <person name="Pitluck S."/>
            <person name="Peters L."/>
            <person name="Teshima H."/>
            <person name="Detter J.C."/>
            <person name="Han C."/>
            <person name="Tapia R."/>
            <person name="Land M."/>
            <person name="Hauser L."/>
            <person name="Kyrpides N."/>
            <person name="Ivanova N."/>
            <person name="Pagani I."/>
            <person name="Kitzmiller T."/>
            <person name="Lynd L."/>
            <person name="Izquierdo J."/>
            <person name="Woyke T."/>
        </authorList>
    </citation>
    <scope>NUCLEOTIDE SEQUENCE [LARGE SCALE GENOMIC DNA]</scope>
    <source>
        <strain evidence="4">DSM 19732 / NBRC 101661 / EBR45</strain>
    </source>
</reference>
<reference evidence="3 4" key="2">
    <citation type="journal article" date="2012" name="Stand. Genomic Sci.">
        <title>Complete Genome Sequence of Clostridium clariflavum DSM 19732.</title>
        <authorList>
            <person name="Izquierdo J.A."/>
            <person name="Goodwin L."/>
            <person name="Davenport K.W."/>
            <person name="Teshima H."/>
            <person name="Bruce D."/>
            <person name="Detter C."/>
            <person name="Tapia R."/>
            <person name="Han S."/>
            <person name="Land M."/>
            <person name="Hauser L."/>
            <person name="Jeffries C.D."/>
            <person name="Han J."/>
            <person name="Pitluck S."/>
            <person name="Nolan M."/>
            <person name="Chen A."/>
            <person name="Huntemann M."/>
            <person name="Mavromatis K."/>
            <person name="Mikhailova N."/>
            <person name="Liolios K."/>
            <person name="Woyke T."/>
            <person name="Lynd L.R."/>
        </authorList>
    </citation>
    <scope>NUCLEOTIDE SEQUENCE [LARGE SCALE GENOMIC DNA]</scope>
    <source>
        <strain evidence="4">DSM 19732 / NBRC 101661 / EBR45</strain>
    </source>
</reference>
<feature type="chain" id="PRO_5003510978" evidence="1">
    <location>
        <begin position="25"/>
        <end position="382"/>
    </location>
</feature>
<dbReference type="Gene3D" id="3.30.457.10">
    <property type="entry name" value="Copper amine oxidase-like, N-terminal domain"/>
    <property type="match status" value="1"/>
</dbReference>
<dbReference type="Pfam" id="PF20316">
    <property type="entry name" value="DUF6612"/>
    <property type="match status" value="1"/>
</dbReference>
<dbReference type="Gene3D" id="2.50.20.20">
    <property type="match status" value="1"/>
</dbReference>
<dbReference type="OrthoDB" id="2666280at2"/>
<dbReference type="HOGENOM" id="CLU_723003_0_0_9"/>
<dbReference type="AlphaFoldDB" id="G8M1F1"/>
<feature type="signal peptide" evidence="1">
    <location>
        <begin position="1"/>
        <end position="24"/>
    </location>
</feature>
<protein>
    <submittedName>
        <fullName evidence="3">Copper amine oxidase family protein</fullName>
    </submittedName>
</protein>
<evidence type="ECO:0000259" key="2">
    <source>
        <dbReference type="Pfam" id="PF07833"/>
    </source>
</evidence>
<sequence precursor="true">MKKFGFCLTVFLFVVLIFATVANAAQSITETPDVKIIIDGEKGTYTDVTIIADGRTLLPLREVLTKLGVPNDNEHIIWDGVKRSVTVKKDDKVIYLEVGNTVATVNGKELTIDVPPIIYSKNNRTYIPARFVAESLDKQVVWDAETRSVLISDKENYNQISDIISKSNEAMKNIKKYKFGMDMDVKVSQNAFSMEYGINVNGDVDQTNKAVHMLSVIDMLGMKIESESYLKDGYSYTKNVETGGWTKEKLSESDYEQLFESNSDIVNIKNDDIGKLAAGMVISKSDNPDEIVIKGDVLLSEFVKGFNEGLTAAGNLVDATSMNNFSMEMVFDKNTYYMKSITINLDGKIEDEIGASQYNVKIGISLSDINGDFVITVPQEII</sequence>
<name>G8M1F1_ACECE</name>
<gene>
    <name evidence="3" type="ordered locus">Clocl_2598</name>
</gene>
<dbReference type="EMBL" id="CP003065">
    <property type="protein sequence ID" value="AEV69166.1"/>
    <property type="molecule type" value="Genomic_DNA"/>
</dbReference>
<keyword evidence="1" id="KW-0732">Signal</keyword>
<proteinExistence type="predicted"/>
<dbReference type="STRING" id="720554.Clocl_2598"/>
<dbReference type="SUPFAM" id="SSF55383">
    <property type="entry name" value="Copper amine oxidase, domain N"/>
    <property type="match status" value="1"/>
</dbReference>
<dbReference type="InterPro" id="IPR046720">
    <property type="entry name" value="DUF6612"/>
</dbReference>